<dbReference type="PANTHER" id="PTHR32063">
    <property type="match status" value="1"/>
</dbReference>
<feature type="transmembrane region" description="Helical" evidence="9">
    <location>
        <begin position="393"/>
        <end position="418"/>
    </location>
</feature>
<evidence type="ECO:0000256" key="8">
    <source>
        <dbReference type="ARBA" id="ARBA00023136"/>
    </source>
</evidence>
<comment type="similarity">
    <text evidence="2">Belongs to the resistance-nodulation-cell division (RND) (TC 2.A.6) family.</text>
</comment>
<dbReference type="PROSITE" id="PS50156">
    <property type="entry name" value="SSD"/>
    <property type="match status" value="1"/>
</dbReference>
<dbReference type="AlphaFoldDB" id="M1PRV0"/>
<dbReference type="Gene3D" id="3.30.70.1430">
    <property type="entry name" value="Multidrug efflux transporter AcrB pore domain"/>
    <property type="match status" value="2"/>
</dbReference>
<name>M1PRV0_DESSD</name>
<feature type="transmembrane region" description="Helical" evidence="9">
    <location>
        <begin position="535"/>
        <end position="555"/>
    </location>
</feature>
<evidence type="ECO:0000256" key="2">
    <source>
        <dbReference type="ARBA" id="ARBA00010942"/>
    </source>
</evidence>
<evidence type="ECO:0000256" key="3">
    <source>
        <dbReference type="ARBA" id="ARBA00022448"/>
    </source>
</evidence>
<organism evidence="11 12">
    <name type="scientific">Desulfocapsa sulfexigens (strain DSM 10523 / SB164P1)</name>
    <dbReference type="NCBI Taxonomy" id="1167006"/>
    <lineage>
        <taxon>Bacteria</taxon>
        <taxon>Pseudomonadati</taxon>
        <taxon>Thermodesulfobacteriota</taxon>
        <taxon>Desulfobulbia</taxon>
        <taxon>Desulfobulbales</taxon>
        <taxon>Desulfocapsaceae</taxon>
        <taxon>Desulfocapsa</taxon>
    </lineage>
</organism>
<evidence type="ECO:0000256" key="1">
    <source>
        <dbReference type="ARBA" id="ARBA00004429"/>
    </source>
</evidence>
<keyword evidence="5" id="KW-0997">Cell inner membrane</keyword>
<evidence type="ECO:0000313" key="11">
    <source>
        <dbReference type="EMBL" id="AGF79081.1"/>
    </source>
</evidence>
<feature type="transmembrane region" description="Helical" evidence="9">
    <location>
        <begin position="439"/>
        <end position="459"/>
    </location>
</feature>
<dbReference type="GO" id="GO:0042910">
    <property type="term" value="F:xenobiotic transmembrane transporter activity"/>
    <property type="evidence" value="ECO:0007669"/>
    <property type="project" value="TreeGrafter"/>
</dbReference>
<keyword evidence="4" id="KW-1003">Cell membrane</keyword>
<dbReference type="PANTHER" id="PTHR32063:SF11">
    <property type="entry name" value="CATION OR DRUG EFFLUX SYSTEM PROTEIN"/>
    <property type="match status" value="1"/>
</dbReference>
<comment type="subcellular location">
    <subcellularLocation>
        <location evidence="1">Cell inner membrane</location>
        <topology evidence="1">Multi-pass membrane protein</topology>
    </subcellularLocation>
</comment>
<dbReference type="SUPFAM" id="SSF82714">
    <property type="entry name" value="Multidrug efflux transporter AcrB TolC docking domain, DN and DC subdomains"/>
    <property type="match status" value="2"/>
</dbReference>
<gene>
    <name evidence="11" type="ordered locus">UWK_02545</name>
</gene>
<evidence type="ECO:0000256" key="9">
    <source>
        <dbReference type="SAM" id="Phobius"/>
    </source>
</evidence>
<dbReference type="eggNOG" id="COG0841">
    <property type="taxonomic scope" value="Bacteria"/>
</dbReference>
<feature type="domain" description="SSD" evidence="10">
    <location>
        <begin position="370"/>
        <end position="496"/>
    </location>
</feature>
<dbReference type="FunFam" id="3.30.70.1430:FF:000001">
    <property type="entry name" value="Efflux pump membrane transporter"/>
    <property type="match status" value="1"/>
</dbReference>
<feature type="transmembrane region" description="Helical" evidence="9">
    <location>
        <begin position="344"/>
        <end position="360"/>
    </location>
</feature>
<protein>
    <submittedName>
        <fullName evidence="11">Hydrophobe/amphiphile efflux-1 (HAE1) family transporter</fullName>
    </submittedName>
</protein>
<keyword evidence="6 9" id="KW-0812">Transmembrane</keyword>
<feature type="transmembrane region" description="Helical" evidence="9">
    <location>
        <begin position="471"/>
        <end position="498"/>
    </location>
</feature>
<dbReference type="HOGENOM" id="CLU_002755_1_1_7"/>
<proteinExistence type="inferred from homology"/>
<feature type="transmembrane region" description="Helical" evidence="9">
    <location>
        <begin position="965"/>
        <end position="985"/>
    </location>
</feature>
<dbReference type="InterPro" id="IPR000731">
    <property type="entry name" value="SSD"/>
</dbReference>
<dbReference type="OrthoDB" id="9759330at2"/>
<dbReference type="Pfam" id="PF00873">
    <property type="entry name" value="ACR_tran"/>
    <property type="match status" value="1"/>
</dbReference>
<dbReference type="KEGG" id="dsf:UWK_02545"/>
<keyword evidence="7 9" id="KW-1133">Transmembrane helix</keyword>
<evidence type="ECO:0000256" key="4">
    <source>
        <dbReference type="ARBA" id="ARBA00022475"/>
    </source>
</evidence>
<dbReference type="FunFam" id="1.20.1640.10:FF:000001">
    <property type="entry name" value="Efflux pump membrane transporter"/>
    <property type="match status" value="1"/>
</dbReference>
<keyword evidence="12" id="KW-1185">Reference proteome</keyword>
<feature type="transmembrane region" description="Helical" evidence="9">
    <location>
        <begin position="997"/>
        <end position="1021"/>
    </location>
</feature>
<dbReference type="PATRIC" id="fig|1167006.5.peg.2760"/>
<dbReference type="RefSeq" id="WP_015404767.1">
    <property type="nucleotide sequence ID" value="NC_020304.1"/>
</dbReference>
<evidence type="ECO:0000256" key="7">
    <source>
        <dbReference type="ARBA" id="ARBA00022989"/>
    </source>
</evidence>
<dbReference type="NCBIfam" id="NF000282">
    <property type="entry name" value="RND_permease_1"/>
    <property type="match status" value="1"/>
</dbReference>
<keyword evidence="3" id="KW-0813">Transport</keyword>
<evidence type="ECO:0000256" key="5">
    <source>
        <dbReference type="ARBA" id="ARBA00022519"/>
    </source>
</evidence>
<dbReference type="STRING" id="1167006.UWK_02545"/>
<dbReference type="SUPFAM" id="SSF82866">
    <property type="entry name" value="Multidrug efflux transporter AcrB transmembrane domain"/>
    <property type="match status" value="2"/>
</dbReference>
<evidence type="ECO:0000313" key="12">
    <source>
        <dbReference type="Proteomes" id="UP000011721"/>
    </source>
</evidence>
<sequence length="1037" mass="111985">MSRFFINRPIFASVIALIIVLAGGVTLTGLPIAQYPELAPPTVQVSTAYPGANAQVIADTVAAPIEQQVNGVEGMIYMSSTSTNSGTYNLTVSFETGTDADMAAVLVQNRVAIAMAALPQEVKNIGVTTKKRSNSIVLMVTLTSPNKTYDKYYLSNYISLRLKDEISRIAGVGDVAAFGAGDYSMRIWLDPDLLRSRDLTTSDVTAALREQNVQVAAGQIGAPPAPSGQAFQYTVNTLGRLNSPEEFGDIIVKQGSGGKLTRIKDIARVEMQSKEYNYDTRLNGDENALMMIYQLPGANAIALKEQIAAKMEELKKSFPPDLEYKIPFDTTLFVEEAIAEVEETLWIAIVLVLVVIFVFLQDWRATLIPVITIPVSLIGTFAAMGLIGFSINMITLFGIVLAIGIVVDDAIVVVENTMRNMDEHKMSAKEGALAAMEEVTGPIVATTLVLLAVFVPTAFLGGITGQLYRQFALTIAASTFFSSINALTLSPALCAIILRPTPKKKMIFFRWFDAMFDKSRNAYESIVHLMVRRSLITMVLFAGIAVAAWTGFTGLPTGFIPTEDQGYAMYAVQLPDASSLERTQAVVKELEDALRTMDGVKDVISVAGYSLLDGAGMSNGAALWVVFKDFAERIPNGHDMKHILMQMAGAGSRIKEAIIIQFPPPPISGIGNAGGFQLQVEDMAGIGLPALQEITNDLSAAGVKDPIISSAYTTFRANVPQLFADIDRTKAKTLNIQLSEIFGSMQAFLGASYVNDFNKFNRTFQVNIQAQDDARSNVEDIAKLQVRSSDDKMIPLGTLLSVEEIFGPAIITRYNMYPTATITGTGAPGFSSGQAMNAMEETAARVLPNSMGSEWTGMSYQEKNAGNPGPIFAICIALVYLVLCAQYESWSISIGVILAVPLALLGTVIALMVRQMDNNVYTQIGIVLLIALACKNAILIVEFAVEAREKKGMSIFDAAMEAARLRFRPILMTSFAFILGVYPLVIANGAGGASRQALGTAVFGGMIAATFLAVLFVPVFYKVIQSSSERLFPPKEK</sequence>
<dbReference type="Proteomes" id="UP000011721">
    <property type="component" value="Chromosome"/>
</dbReference>
<reference evidence="12" key="1">
    <citation type="journal article" date="2013" name="Stand. Genomic Sci.">
        <title>Complete genome sequence of Desulfocapsa sulfexigens, a marine deltaproteobacterium specialized in disproportionating inorganic sulfur compounds.</title>
        <authorList>
            <person name="Finster K.W."/>
            <person name="Kjeldsen K.U."/>
            <person name="Kube M."/>
            <person name="Reinhardt R."/>
            <person name="Mussmann M."/>
            <person name="Amann R."/>
            <person name="Schreiber L."/>
        </authorList>
    </citation>
    <scope>NUCLEOTIDE SEQUENCE [LARGE SCALE GENOMIC DNA]</scope>
    <source>
        <strain evidence="12">DSM 10523 / SB164P1</strain>
    </source>
</reference>
<dbReference type="Gene3D" id="1.20.1640.10">
    <property type="entry name" value="Multidrug efflux transporter AcrB transmembrane domain"/>
    <property type="match status" value="2"/>
</dbReference>
<dbReference type="InterPro" id="IPR004764">
    <property type="entry name" value="MdtF-like"/>
</dbReference>
<feature type="transmembrane region" description="Helical" evidence="9">
    <location>
        <begin position="892"/>
        <end position="912"/>
    </location>
</feature>
<evidence type="ECO:0000259" key="10">
    <source>
        <dbReference type="PROSITE" id="PS50156"/>
    </source>
</evidence>
<dbReference type="PRINTS" id="PR00702">
    <property type="entry name" value="ACRIFLAVINRP"/>
</dbReference>
<dbReference type="EMBL" id="CP003985">
    <property type="protein sequence ID" value="AGF79081.1"/>
    <property type="molecule type" value="Genomic_DNA"/>
</dbReference>
<dbReference type="GO" id="GO:0005886">
    <property type="term" value="C:plasma membrane"/>
    <property type="evidence" value="ECO:0007669"/>
    <property type="project" value="UniProtKB-SubCell"/>
</dbReference>
<dbReference type="InterPro" id="IPR001036">
    <property type="entry name" value="Acrflvin-R"/>
</dbReference>
<evidence type="ECO:0000256" key="6">
    <source>
        <dbReference type="ARBA" id="ARBA00022692"/>
    </source>
</evidence>
<dbReference type="Gene3D" id="3.30.70.1440">
    <property type="entry name" value="Multidrug efflux transporter AcrB pore domain"/>
    <property type="match status" value="1"/>
</dbReference>
<accession>M1PRV0</accession>
<feature type="transmembrane region" description="Helical" evidence="9">
    <location>
        <begin position="367"/>
        <end position="387"/>
    </location>
</feature>
<dbReference type="SUPFAM" id="SSF82693">
    <property type="entry name" value="Multidrug efflux transporter AcrB pore domain, PN1, PN2, PC1 and PC2 subdomains"/>
    <property type="match status" value="4"/>
</dbReference>
<dbReference type="NCBIfam" id="TIGR00915">
    <property type="entry name" value="2A0602"/>
    <property type="match status" value="1"/>
</dbReference>
<dbReference type="Gene3D" id="3.30.2090.10">
    <property type="entry name" value="Multidrug efflux transporter AcrB TolC docking domain, DN and DC subdomains"/>
    <property type="match status" value="2"/>
</dbReference>
<dbReference type="GO" id="GO:0015562">
    <property type="term" value="F:efflux transmembrane transporter activity"/>
    <property type="evidence" value="ECO:0007669"/>
    <property type="project" value="InterPro"/>
</dbReference>
<feature type="transmembrane region" description="Helical" evidence="9">
    <location>
        <begin position="924"/>
        <end position="945"/>
    </location>
</feature>
<dbReference type="InterPro" id="IPR027463">
    <property type="entry name" value="AcrB_DN_DC_subdom"/>
</dbReference>
<feature type="transmembrane region" description="Helical" evidence="9">
    <location>
        <begin position="868"/>
        <end position="885"/>
    </location>
</feature>
<keyword evidence="8 9" id="KW-0472">Membrane</keyword>
<dbReference type="GO" id="GO:0009636">
    <property type="term" value="P:response to toxic substance"/>
    <property type="evidence" value="ECO:0007669"/>
    <property type="project" value="UniProtKB-ARBA"/>
</dbReference>
<dbReference type="Gene3D" id="3.30.70.1320">
    <property type="entry name" value="Multidrug efflux transporter AcrB pore domain like"/>
    <property type="match status" value="1"/>
</dbReference>